<dbReference type="Proteomes" id="UP000273977">
    <property type="component" value="Unassembled WGS sequence"/>
</dbReference>
<dbReference type="Pfam" id="PF05595">
    <property type="entry name" value="DUF771"/>
    <property type="match status" value="1"/>
</dbReference>
<dbReference type="InterPro" id="IPR008489">
    <property type="entry name" value="DUF771"/>
</dbReference>
<organism evidence="1 2">
    <name type="scientific">Aerococcus agrisoli</name>
    <dbReference type="NCBI Taxonomy" id="2487350"/>
    <lineage>
        <taxon>Bacteria</taxon>
        <taxon>Bacillati</taxon>
        <taxon>Bacillota</taxon>
        <taxon>Bacilli</taxon>
        <taxon>Lactobacillales</taxon>
        <taxon>Aerococcaceae</taxon>
        <taxon>Aerococcus</taxon>
    </lineage>
</organism>
<gene>
    <name evidence="1" type="ORF">EF384_01260</name>
</gene>
<accession>A0A3N4GWJ8</accession>
<evidence type="ECO:0000313" key="2">
    <source>
        <dbReference type="Proteomes" id="UP000273977"/>
    </source>
</evidence>
<dbReference type="EMBL" id="RKMG01000002">
    <property type="protein sequence ID" value="RPA65066.1"/>
    <property type="molecule type" value="Genomic_DNA"/>
</dbReference>
<evidence type="ECO:0000313" key="1">
    <source>
        <dbReference type="EMBL" id="RPA65066.1"/>
    </source>
</evidence>
<protein>
    <submittedName>
        <fullName evidence="1">DUF771 domain-containing protein</fullName>
    </submittedName>
</protein>
<dbReference type="OrthoDB" id="2139829at2"/>
<dbReference type="AlphaFoldDB" id="A0A3N4GWJ8"/>
<name>A0A3N4GWJ8_9LACT</name>
<reference evidence="1 2" key="1">
    <citation type="submission" date="2018-11" db="EMBL/GenBank/DDBJ databases">
        <title>Aerococcus sp. SJQ22, whole genome shotgun sequence.</title>
        <authorList>
            <person name="Sun L."/>
            <person name="Gao X."/>
            <person name="Chen W."/>
            <person name="Huang K."/>
        </authorList>
    </citation>
    <scope>NUCLEOTIDE SEQUENCE [LARGE SCALE GENOMIC DNA]</scope>
    <source>
        <strain evidence="1 2">SJQ22</strain>
    </source>
</reference>
<sequence length="100" mass="12067">METKELIFQLMEIDKQKLLLEKQAELQQLHDQLDYGAVGDMAWFCERVNMSAGNAKERILYPFKKELEGNIVTFPEVQGQKWQFNKWPMNKWIVENFERW</sequence>
<comment type="caution">
    <text evidence="1">The sequence shown here is derived from an EMBL/GenBank/DDBJ whole genome shotgun (WGS) entry which is preliminary data.</text>
</comment>
<dbReference type="RefSeq" id="WP_123779169.1">
    <property type="nucleotide sequence ID" value="NZ_RKMG01000002.1"/>
</dbReference>
<keyword evidence="2" id="KW-1185">Reference proteome</keyword>
<proteinExistence type="predicted"/>